<dbReference type="SMART" id="SM00470">
    <property type="entry name" value="ParB"/>
    <property type="match status" value="1"/>
</dbReference>
<gene>
    <name evidence="2" type="ORF">I41_52780</name>
</gene>
<dbReference type="Proteomes" id="UP000317909">
    <property type="component" value="Chromosome"/>
</dbReference>
<accession>A0A517U602</accession>
<name>A0A517U602_9BACT</name>
<dbReference type="EMBL" id="CP036339">
    <property type="protein sequence ID" value="QDT76033.1"/>
    <property type="molecule type" value="Genomic_DNA"/>
</dbReference>
<sequence>MPIRDRIRELRRAPAGELRPNPRNWRTHPPEQCAAMRGLLAEIGYAGALLARELEDGSLELIDGHLRAETTPDAMVPVLVLDVTAAEADKILLTHDSVAALAEPDQEQLAALLKDAEFISPGVEELLQGLACLATDAAEDAGVEYEEVVIPESWQVVVECRDEANQREVFERMRGEGYRCRVLTLS</sequence>
<proteinExistence type="predicted"/>
<evidence type="ECO:0000313" key="2">
    <source>
        <dbReference type="EMBL" id="QDT76033.1"/>
    </source>
</evidence>
<reference evidence="2 3" key="1">
    <citation type="submission" date="2019-02" db="EMBL/GenBank/DDBJ databases">
        <title>Deep-cultivation of Planctomycetes and their phenomic and genomic characterization uncovers novel biology.</title>
        <authorList>
            <person name="Wiegand S."/>
            <person name="Jogler M."/>
            <person name="Boedeker C."/>
            <person name="Pinto D."/>
            <person name="Vollmers J."/>
            <person name="Rivas-Marin E."/>
            <person name="Kohn T."/>
            <person name="Peeters S.H."/>
            <person name="Heuer A."/>
            <person name="Rast P."/>
            <person name="Oberbeckmann S."/>
            <person name="Bunk B."/>
            <person name="Jeske O."/>
            <person name="Meyerdierks A."/>
            <person name="Storesund J.E."/>
            <person name="Kallscheuer N."/>
            <person name="Luecker S."/>
            <person name="Lage O.M."/>
            <person name="Pohl T."/>
            <person name="Merkel B.J."/>
            <person name="Hornburger P."/>
            <person name="Mueller R.-W."/>
            <person name="Bruemmer F."/>
            <person name="Labrenz M."/>
            <person name="Spormann A.M."/>
            <person name="Op den Camp H."/>
            <person name="Overmann J."/>
            <person name="Amann R."/>
            <person name="Jetten M.S.M."/>
            <person name="Mascher T."/>
            <person name="Medema M.H."/>
            <person name="Devos D.P."/>
            <person name="Kaster A.-K."/>
            <person name="Ovreas L."/>
            <person name="Rohde M."/>
            <person name="Galperin M.Y."/>
            <person name="Jogler C."/>
        </authorList>
    </citation>
    <scope>NUCLEOTIDE SEQUENCE [LARGE SCALE GENOMIC DNA]</scope>
    <source>
        <strain evidence="2 3">I41</strain>
    </source>
</reference>
<dbReference type="InterPro" id="IPR003115">
    <property type="entry name" value="ParB_N"/>
</dbReference>
<dbReference type="SUPFAM" id="SSF110849">
    <property type="entry name" value="ParB/Sulfiredoxin"/>
    <property type="match status" value="1"/>
</dbReference>
<dbReference type="AlphaFoldDB" id="A0A517U602"/>
<protein>
    <recommendedName>
        <fullName evidence="1">ParB-like N-terminal domain-containing protein</fullName>
    </recommendedName>
</protein>
<evidence type="ECO:0000259" key="1">
    <source>
        <dbReference type="SMART" id="SM00470"/>
    </source>
</evidence>
<evidence type="ECO:0000313" key="3">
    <source>
        <dbReference type="Proteomes" id="UP000317909"/>
    </source>
</evidence>
<dbReference type="InterPro" id="IPR036086">
    <property type="entry name" value="ParB/Sulfiredoxin_sf"/>
</dbReference>
<keyword evidence="3" id="KW-1185">Reference proteome</keyword>
<dbReference type="KEGG" id="llh:I41_52780"/>
<dbReference type="RefSeq" id="WP_168207152.1">
    <property type="nucleotide sequence ID" value="NZ_CP036339.1"/>
</dbReference>
<organism evidence="2 3">
    <name type="scientific">Lacipirellula limnantheis</name>
    <dbReference type="NCBI Taxonomy" id="2528024"/>
    <lineage>
        <taxon>Bacteria</taxon>
        <taxon>Pseudomonadati</taxon>
        <taxon>Planctomycetota</taxon>
        <taxon>Planctomycetia</taxon>
        <taxon>Pirellulales</taxon>
        <taxon>Lacipirellulaceae</taxon>
        <taxon>Lacipirellula</taxon>
    </lineage>
</organism>
<feature type="domain" description="ParB-like N-terminal" evidence="1">
    <location>
        <begin position="11"/>
        <end position="97"/>
    </location>
</feature>